<dbReference type="CDD" id="cd00449">
    <property type="entry name" value="PLPDE_IV"/>
    <property type="match status" value="1"/>
</dbReference>
<evidence type="ECO:0000313" key="10">
    <source>
        <dbReference type="Proteomes" id="UP000447545"/>
    </source>
</evidence>
<name>A0A7K1GEN8_9FLAO</name>
<reference evidence="9 10" key="1">
    <citation type="submission" date="2019-11" db="EMBL/GenBank/DDBJ databases">
        <title>Winogradskyella ouciana sp. nov., isolated from the hadal seawater of the Mariana Trench.</title>
        <authorList>
            <person name="Liu R."/>
        </authorList>
    </citation>
    <scope>NUCLEOTIDE SEQUENCE [LARGE SCALE GENOMIC DNA]</scope>
    <source>
        <strain evidence="9 10">ZXX205</strain>
    </source>
</reference>
<organism evidence="9 10">
    <name type="scientific">Winogradskyella ouciana</name>
    <dbReference type="NCBI Taxonomy" id="2608631"/>
    <lineage>
        <taxon>Bacteria</taxon>
        <taxon>Pseudomonadati</taxon>
        <taxon>Bacteroidota</taxon>
        <taxon>Flavobacteriia</taxon>
        <taxon>Flavobacteriales</taxon>
        <taxon>Flavobacteriaceae</taxon>
        <taxon>Winogradskyella</taxon>
    </lineage>
</organism>
<comment type="catalytic activity">
    <reaction evidence="8">
        <text>L-leucine + 2-oxoglutarate = 4-methyl-2-oxopentanoate + L-glutamate</text>
        <dbReference type="Rhea" id="RHEA:18321"/>
        <dbReference type="ChEBI" id="CHEBI:16810"/>
        <dbReference type="ChEBI" id="CHEBI:17865"/>
        <dbReference type="ChEBI" id="CHEBI:29985"/>
        <dbReference type="ChEBI" id="CHEBI:57427"/>
        <dbReference type="EC" id="2.6.1.42"/>
    </reaction>
</comment>
<comment type="caution">
    <text evidence="9">The sequence shown here is derived from an EMBL/GenBank/DDBJ whole genome shotgun (WGS) entry which is preliminary data.</text>
</comment>
<sequence length="284" mass="32238">MINFNGNLVAESNSKLTSENRGYKYGDALFETLKVVNGKIFFWEDHYFRLMASMRIMRMDIPMNFTMEFLEAEILKTLEANTLIDASARIRLNVDRGEGGKYLPDENSKVNFNIVVEPHNNPFYTIDADKPYVVDLYKDFFMAPGLLSGLKSNNKSLQVIGSVYAKENDFDNCLVLNTNKNVIEALNGNLFLVKGDKIKTPPLEDGCLKGVMRKQVLEILSKDVNLYVEETSISPFELQKADELFITNVIKGIVPISKYRKKNYGSDFAQKVVGKLNAKLRLMS</sequence>
<keyword evidence="9" id="KW-0808">Transferase</keyword>
<evidence type="ECO:0000256" key="7">
    <source>
        <dbReference type="ARBA" id="ARBA00048798"/>
    </source>
</evidence>
<dbReference type="GO" id="GO:0046394">
    <property type="term" value="P:carboxylic acid biosynthetic process"/>
    <property type="evidence" value="ECO:0007669"/>
    <property type="project" value="UniProtKB-ARBA"/>
</dbReference>
<comment type="pathway">
    <text evidence="1">Amino-acid biosynthesis; L-isoleucine biosynthesis; L-isoleucine from 2-oxobutanoate: step 4/4.</text>
</comment>
<evidence type="ECO:0000256" key="8">
    <source>
        <dbReference type="ARBA" id="ARBA00049229"/>
    </source>
</evidence>
<keyword evidence="9" id="KW-0032">Aminotransferase</keyword>
<comment type="catalytic activity">
    <reaction evidence="6">
        <text>L-valine + 2-oxoglutarate = 3-methyl-2-oxobutanoate + L-glutamate</text>
        <dbReference type="Rhea" id="RHEA:24813"/>
        <dbReference type="ChEBI" id="CHEBI:11851"/>
        <dbReference type="ChEBI" id="CHEBI:16810"/>
        <dbReference type="ChEBI" id="CHEBI:29985"/>
        <dbReference type="ChEBI" id="CHEBI:57762"/>
        <dbReference type="EC" id="2.6.1.42"/>
    </reaction>
</comment>
<comment type="pathway">
    <text evidence="3">Amino-acid biosynthesis; L-leucine biosynthesis; L-leucine from 3-methyl-2-oxobutanoate: step 4/4.</text>
</comment>
<keyword evidence="10" id="KW-1185">Reference proteome</keyword>
<dbReference type="EMBL" id="WJYA01000006">
    <property type="protein sequence ID" value="MTE27561.1"/>
    <property type="molecule type" value="Genomic_DNA"/>
</dbReference>
<dbReference type="InterPro" id="IPR043131">
    <property type="entry name" value="BCAT-like_N"/>
</dbReference>
<dbReference type="EC" id="2.6.1.42" evidence="5"/>
<dbReference type="InterPro" id="IPR001544">
    <property type="entry name" value="Aminotrans_IV"/>
</dbReference>
<dbReference type="Gene3D" id="3.30.470.10">
    <property type="match status" value="1"/>
</dbReference>
<dbReference type="Pfam" id="PF01063">
    <property type="entry name" value="Aminotran_4"/>
    <property type="match status" value="1"/>
</dbReference>
<evidence type="ECO:0000313" key="9">
    <source>
        <dbReference type="EMBL" id="MTE27561.1"/>
    </source>
</evidence>
<evidence type="ECO:0000256" key="1">
    <source>
        <dbReference type="ARBA" id="ARBA00004824"/>
    </source>
</evidence>
<dbReference type="InterPro" id="IPR036038">
    <property type="entry name" value="Aminotransferase-like"/>
</dbReference>
<dbReference type="PANTHER" id="PTHR42743:SF11">
    <property type="entry name" value="AMINODEOXYCHORISMATE LYASE"/>
    <property type="match status" value="1"/>
</dbReference>
<dbReference type="PANTHER" id="PTHR42743">
    <property type="entry name" value="AMINO-ACID AMINOTRANSFERASE"/>
    <property type="match status" value="1"/>
</dbReference>
<proteinExistence type="inferred from homology"/>
<dbReference type="AlphaFoldDB" id="A0A7K1GEN8"/>
<dbReference type="GO" id="GO:0004084">
    <property type="term" value="F:branched-chain-amino-acid transaminase activity"/>
    <property type="evidence" value="ECO:0007669"/>
    <property type="project" value="UniProtKB-EC"/>
</dbReference>
<dbReference type="Gene3D" id="3.20.10.10">
    <property type="entry name" value="D-amino Acid Aminotransferase, subunit A, domain 2"/>
    <property type="match status" value="1"/>
</dbReference>
<dbReference type="SUPFAM" id="SSF56752">
    <property type="entry name" value="D-aminoacid aminotransferase-like PLP-dependent enzymes"/>
    <property type="match status" value="1"/>
</dbReference>
<evidence type="ECO:0000256" key="3">
    <source>
        <dbReference type="ARBA" id="ARBA00005072"/>
    </source>
</evidence>
<dbReference type="RefSeq" id="WP_155089577.1">
    <property type="nucleotide sequence ID" value="NZ_WJYA01000006.1"/>
</dbReference>
<evidence type="ECO:0000256" key="5">
    <source>
        <dbReference type="ARBA" id="ARBA00013053"/>
    </source>
</evidence>
<comment type="catalytic activity">
    <reaction evidence="7">
        <text>L-isoleucine + 2-oxoglutarate = (S)-3-methyl-2-oxopentanoate + L-glutamate</text>
        <dbReference type="Rhea" id="RHEA:24801"/>
        <dbReference type="ChEBI" id="CHEBI:16810"/>
        <dbReference type="ChEBI" id="CHEBI:29985"/>
        <dbReference type="ChEBI" id="CHEBI:35146"/>
        <dbReference type="ChEBI" id="CHEBI:58045"/>
        <dbReference type="EC" id="2.6.1.42"/>
    </reaction>
</comment>
<dbReference type="Proteomes" id="UP000447545">
    <property type="component" value="Unassembled WGS sequence"/>
</dbReference>
<evidence type="ECO:0000256" key="6">
    <source>
        <dbReference type="ARBA" id="ARBA00048212"/>
    </source>
</evidence>
<accession>A0A7K1GEN8</accession>
<dbReference type="InterPro" id="IPR043132">
    <property type="entry name" value="BCAT-like_C"/>
</dbReference>
<comment type="pathway">
    <text evidence="2">Amino-acid biosynthesis; L-valine biosynthesis; L-valine from pyruvate: step 4/4.</text>
</comment>
<evidence type="ECO:0000256" key="2">
    <source>
        <dbReference type="ARBA" id="ARBA00004931"/>
    </source>
</evidence>
<evidence type="ECO:0000256" key="4">
    <source>
        <dbReference type="ARBA" id="ARBA00009320"/>
    </source>
</evidence>
<dbReference type="InterPro" id="IPR050571">
    <property type="entry name" value="Class-IV_PLP-Dep_Aminotrnsfr"/>
</dbReference>
<gene>
    <name evidence="9" type="ORF">F1003_11520</name>
</gene>
<comment type="similarity">
    <text evidence="4">Belongs to the class-IV pyridoxal-phosphate-dependent aminotransferase family.</text>
</comment>
<protein>
    <recommendedName>
        <fullName evidence="5">branched-chain-amino-acid transaminase</fullName>
        <ecNumber evidence="5">2.6.1.42</ecNumber>
    </recommendedName>
</protein>